<dbReference type="SUPFAM" id="SSF55729">
    <property type="entry name" value="Acyl-CoA N-acyltransferases (Nat)"/>
    <property type="match status" value="1"/>
</dbReference>
<name>A0A1H0JFG9_9RHOB</name>
<evidence type="ECO:0000256" key="1">
    <source>
        <dbReference type="ARBA" id="ARBA00022679"/>
    </source>
</evidence>
<dbReference type="AlphaFoldDB" id="A0A1H0JFG9"/>
<dbReference type="GO" id="GO:0008080">
    <property type="term" value="F:N-acetyltransferase activity"/>
    <property type="evidence" value="ECO:0007669"/>
    <property type="project" value="InterPro"/>
</dbReference>
<evidence type="ECO:0000313" key="4">
    <source>
        <dbReference type="Proteomes" id="UP000324252"/>
    </source>
</evidence>
<gene>
    <name evidence="3" type="ORF">SAMN05444142_103289</name>
</gene>
<proteinExistence type="predicted"/>
<evidence type="ECO:0000313" key="3">
    <source>
        <dbReference type="EMBL" id="SHK11046.1"/>
    </source>
</evidence>
<dbReference type="EMBL" id="FQZZ01000003">
    <property type="protein sequence ID" value="SHK11046.1"/>
    <property type="molecule type" value="Genomic_DNA"/>
</dbReference>
<keyword evidence="1 3" id="KW-0808">Transferase</keyword>
<dbReference type="PANTHER" id="PTHR13947:SF37">
    <property type="entry name" value="LD18367P"/>
    <property type="match status" value="1"/>
</dbReference>
<reference evidence="3 4" key="1">
    <citation type="submission" date="2016-11" db="EMBL/GenBank/DDBJ databases">
        <authorList>
            <person name="Varghese N."/>
            <person name="Submissions S."/>
        </authorList>
    </citation>
    <scope>NUCLEOTIDE SEQUENCE [LARGE SCALE GENOMIC DNA]</scope>
    <source>
        <strain evidence="3 4">DSM 29620</strain>
    </source>
</reference>
<dbReference type="Proteomes" id="UP000324252">
    <property type="component" value="Unassembled WGS sequence"/>
</dbReference>
<feature type="domain" description="N-acetyltransferase" evidence="2">
    <location>
        <begin position="7"/>
        <end position="163"/>
    </location>
</feature>
<sequence length="163" mass="18671">MRIMDDIELRDLAIGDAGWLIQQHGMLYAREEGFDKTFEALVAEILAAYIRENDPECERAWIAWRGDERLGSIFCVRQDAATAKLRLFLIVPGARGLGLGHRLLTTCMDWARARGYRRMALWTHESHRAACALYASHGWRCTRSVPVHNFGVDLVEQAWEIDL</sequence>
<dbReference type="InterPro" id="IPR050769">
    <property type="entry name" value="NAT_camello-type"/>
</dbReference>
<dbReference type="Gene3D" id="3.40.630.30">
    <property type="match status" value="1"/>
</dbReference>
<dbReference type="InterPro" id="IPR016181">
    <property type="entry name" value="Acyl_CoA_acyltransferase"/>
</dbReference>
<dbReference type="Pfam" id="PF00583">
    <property type="entry name" value="Acetyltransf_1"/>
    <property type="match status" value="1"/>
</dbReference>
<dbReference type="PROSITE" id="PS51186">
    <property type="entry name" value="GNAT"/>
    <property type="match status" value="1"/>
</dbReference>
<dbReference type="PANTHER" id="PTHR13947">
    <property type="entry name" value="GNAT FAMILY N-ACETYLTRANSFERASE"/>
    <property type="match status" value="1"/>
</dbReference>
<dbReference type="CDD" id="cd04301">
    <property type="entry name" value="NAT_SF"/>
    <property type="match status" value="1"/>
</dbReference>
<protein>
    <submittedName>
        <fullName evidence="3">Acetyltransferase (GNAT) family protein</fullName>
    </submittedName>
</protein>
<keyword evidence="4" id="KW-1185">Reference proteome</keyword>
<dbReference type="InterPro" id="IPR000182">
    <property type="entry name" value="GNAT_dom"/>
</dbReference>
<evidence type="ECO:0000259" key="2">
    <source>
        <dbReference type="PROSITE" id="PS51186"/>
    </source>
</evidence>
<organism evidence="3 4">
    <name type="scientific">Lutimaribacter pacificus</name>
    <dbReference type="NCBI Taxonomy" id="391948"/>
    <lineage>
        <taxon>Bacteria</taxon>
        <taxon>Pseudomonadati</taxon>
        <taxon>Pseudomonadota</taxon>
        <taxon>Alphaproteobacteria</taxon>
        <taxon>Rhodobacterales</taxon>
        <taxon>Roseobacteraceae</taxon>
        <taxon>Lutimaribacter</taxon>
    </lineage>
</organism>
<accession>A0A1H0JFG9</accession>